<name>A0A9P4QM10_9PLEO</name>
<evidence type="ECO:0000313" key="4">
    <source>
        <dbReference type="Proteomes" id="UP000799444"/>
    </source>
</evidence>
<dbReference type="EMBL" id="ML996260">
    <property type="protein sequence ID" value="KAF2728979.1"/>
    <property type="molecule type" value="Genomic_DNA"/>
</dbReference>
<feature type="transmembrane region" description="Helical" evidence="2">
    <location>
        <begin position="39"/>
        <end position="60"/>
    </location>
</feature>
<dbReference type="Proteomes" id="UP000799444">
    <property type="component" value="Unassembled WGS sequence"/>
</dbReference>
<feature type="compositionally biased region" description="Polar residues" evidence="1">
    <location>
        <begin position="194"/>
        <end position="206"/>
    </location>
</feature>
<gene>
    <name evidence="3" type="ORF">EJ04DRAFT_83441</name>
</gene>
<keyword evidence="2" id="KW-1133">Transmembrane helix</keyword>
<dbReference type="AlphaFoldDB" id="A0A9P4QM10"/>
<keyword evidence="4" id="KW-1185">Reference proteome</keyword>
<evidence type="ECO:0000256" key="2">
    <source>
        <dbReference type="SAM" id="Phobius"/>
    </source>
</evidence>
<comment type="caution">
    <text evidence="3">The sequence shown here is derived from an EMBL/GenBank/DDBJ whole genome shotgun (WGS) entry which is preliminary data.</text>
</comment>
<keyword evidence="2" id="KW-0812">Transmembrane</keyword>
<feature type="region of interest" description="Disordered" evidence="1">
    <location>
        <begin position="182"/>
        <end position="212"/>
    </location>
</feature>
<protein>
    <submittedName>
        <fullName evidence="3">Uncharacterized protein</fullName>
    </submittedName>
</protein>
<feature type="transmembrane region" description="Helical" evidence="2">
    <location>
        <begin position="72"/>
        <end position="90"/>
    </location>
</feature>
<keyword evidence="2" id="KW-0472">Membrane</keyword>
<sequence length="232" mass="25997">MGEQRLSYWRWGLYTASLADSIFIPVVGGVVQVSKTGEWVVVLTGLYVLWAMIIGVFVLTFFERSPRFIRQCLYYSFWTMLPLALFGYLVDDDGFHFWLPFCLTLGIFLGIAVRECCALVTWVRIRKSLLKALGAPAPLLPQYQDPLPPLVPDSTKLFGTMPLRTPTAPTTTPCEPVFASQVRTTTPQHDDPASGSTTGPFPNHSLSPDLYVDPTNPFQNPWTMESRNAIMT</sequence>
<feature type="transmembrane region" description="Helical" evidence="2">
    <location>
        <begin position="12"/>
        <end position="33"/>
    </location>
</feature>
<accession>A0A9P4QM10</accession>
<evidence type="ECO:0000256" key="1">
    <source>
        <dbReference type="SAM" id="MobiDB-lite"/>
    </source>
</evidence>
<organism evidence="3 4">
    <name type="scientific">Polyplosphaeria fusca</name>
    <dbReference type="NCBI Taxonomy" id="682080"/>
    <lineage>
        <taxon>Eukaryota</taxon>
        <taxon>Fungi</taxon>
        <taxon>Dikarya</taxon>
        <taxon>Ascomycota</taxon>
        <taxon>Pezizomycotina</taxon>
        <taxon>Dothideomycetes</taxon>
        <taxon>Pleosporomycetidae</taxon>
        <taxon>Pleosporales</taxon>
        <taxon>Tetraplosphaeriaceae</taxon>
        <taxon>Polyplosphaeria</taxon>
    </lineage>
</organism>
<proteinExistence type="predicted"/>
<feature type="transmembrane region" description="Helical" evidence="2">
    <location>
        <begin position="96"/>
        <end position="123"/>
    </location>
</feature>
<dbReference type="OrthoDB" id="3797627at2759"/>
<evidence type="ECO:0000313" key="3">
    <source>
        <dbReference type="EMBL" id="KAF2728979.1"/>
    </source>
</evidence>
<reference evidence="3" key="1">
    <citation type="journal article" date="2020" name="Stud. Mycol.">
        <title>101 Dothideomycetes genomes: a test case for predicting lifestyles and emergence of pathogens.</title>
        <authorList>
            <person name="Haridas S."/>
            <person name="Albert R."/>
            <person name="Binder M."/>
            <person name="Bloem J."/>
            <person name="Labutti K."/>
            <person name="Salamov A."/>
            <person name="Andreopoulos B."/>
            <person name="Baker S."/>
            <person name="Barry K."/>
            <person name="Bills G."/>
            <person name="Bluhm B."/>
            <person name="Cannon C."/>
            <person name="Castanera R."/>
            <person name="Culley D."/>
            <person name="Daum C."/>
            <person name="Ezra D."/>
            <person name="Gonzalez J."/>
            <person name="Henrissat B."/>
            <person name="Kuo A."/>
            <person name="Liang C."/>
            <person name="Lipzen A."/>
            <person name="Lutzoni F."/>
            <person name="Magnuson J."/>
            <person name="Mondo S."/>
            <person name="Nolan M."/>
            <person name="Ohm R."/>
            <person name="Pangilinan J."/>
            <person name="Park H.-J."/>
            <person name="Ramirez L."/>
            <person name="Alfaro M."/>
            <person name="Sun H."/>
            <person name="Tritt A."/>
            <person name="Yoshinaga Y."/>
            <person name="Zwiers L.-H."/>
            <person name="Turgeon B."/>
            <person name="Goodwin S."/>
            <person name="Spatafora J."/>
            <person name="Crous P."/>
            <person name="Grigoriev I."/>
        </authorList>
    </citation>
    <scope>NUCLEOTIDE SEQUENCE</scope>
    <source>
        <strain evidence="3">CBS 125425</strain>
    </source>
</reference>